<dbReference type="RefSeq" id="WP_104872832.1">
    <property type="nucleotide sequence ID" value="NZ_CP026704.1"/>
</dbReference>
<accession>A0AAI9DAV7</accession>
<dbReference type="EMBL" id="ABMABF030000004">
    <property type="protein sequence ID" value="EMJ5133724.1"/>
    <property type="molecule type" value="Genomic_DNA"/>
</dbReference>
<proteinExistence type="predicted"/>
<dbReference type="AlphaFoldDB" id="A0AAI9DAV7"/>
<feature type="signal peptide" evidence="2">
    <location>
        <begin position="1"/>
        <end position="20"/>
    </location>
</feature>
<sequence>MKKVLFTTLISLTVCAQALALHLPGEIQPTRYTYYLTPEYGQKLKEKNESNERPVLGVPHGELTGDTPIRQAKGFPAPTAMTCISSVYYNRGAAANWLKVACVDNNGLAYSADKKWPPKSIAKRVCTVGQSGCDSFLVLDSDNWSGPQ</sequence>
<protein>
    <submittedName>
        <fullName evidence="3">Uncharacterized protein</fullName>
    </submittedName>
</protein>
<evidence type="ECO:0000256" key="2">
    <source>
        <dbReference type="SAM" id="SignalP"/>
    </source>
</evidence>
<evidence type="ECO:0000256" key="1">
    <source>
        <dbReference type="SAM" id="MobiDB-lite"/>
    </source>
</evidence>
<reference evidence="3" key="1">
    <citation type="submission" date="2024-02" db="EMBL/GenBank/DDBJ databases">
        <authorList>
            <consortium name="Clinical and Environmental Microbiology Branch: Whole genome sequencing antimicrobial resistance pathogens in the healthcare setting"/>
        </authorList>
    </citation>
    <scope>NUCLEOTIDE SEQUENCE</scope>
    <source>
        <strain evidence="3">2021GO-0154</strain>
    </source>
</reference>
<comment type="caution">
    <text evidence="3">The sequence shown here is derived from an EMBL/GenBank/DDBJ whole genome shotgun (WGS) entry which is preliminary data.</text>
</comment>
<feature type="region of interest" description="Disordered" evidence="1">
    <location>
        <begin position="47"/>
        <end position="69"/>
    </location>
</feature>
<feature type="chain" id="PRO_5042605733" evidence="2">
    <location>
        <begin position="21"/>
        <end position="148"/>
    </location>
</feature>
<organism evidence="3">
    <name type="scientific">Providencia stuartii</name>
    <dbReference type="NCBI Taxonomy" id="588"/>
    <lineage>
        <taxon>Bacteria</taxon>
        <taxon>Pseudomonadati</taxon>
        <taxon>Pseudomonadota</taxon>
        <taxon>Gammaproteobacteria</taxon>
        <taxon>Enterobacterales</taxon>
        <taxon>Morganellaceae</taxon>
        <taxon>Providencia</taxon>
    </lineage>
</organism>
<gene>
    <name evidence="3" type="ORF">RG298_001421</name>
</gene>
<evidence type="ECO:0000313" key="3">
    <source>
        <dbReference type="EMBL" id="EMJ5133724.1"/>
    </source>
</evidence>
<name>A0AAI9DAV7_PROST</name>
<keyword evidence="2" id="KW-0732">Signal</keyword>